<feature type="transmembrane region" description="Helical" evidence="10">
    <location>
        <begin position="20"/>
        <end position="52"/>
    </location>
</feature>
<dbReference type="Pfam" id="PF00905">
    <property type="entry name" value="Transpeptidase"/>
    <property type="match status" value="1"/>
</dbReference>
<keyword evidence="10" id="KW-0812">Transmembrane</keyword>
<feature type="domain" description="Fibronectin type-III" evidence="11">
    <location>
        <begin position="977"/>
        <end position="1063"/>
    </location>
</feature>
<feature type="compositionally biased region" description="Low complexity" evidence="9">
    <location>
        <begin position="960"/>
        <end position="974"/>
    </location>
</feature>
<dbReference type="SUPFAM" id="SSF49265">
    <property type="entry name" value="Fibronectin type III"/>
    <property type="match status" value="2"/>
</dbReference>
<dbReference type="EMBL" id="JBHTJZ010000009">
    <property type="protein sequence ID" value="MFD0959346.1"/>
    <property type="molecule type" value="Genomic_DNA"/>
</dbReference>
<dbReference type="Pfam" id="PF00912">
    <property type="entry name" value="Transgly"/>
    <property type="match status" value="1"/>
</dbReference>
<evidence type="ECO:0000256" key="8">
    <source>
        <dbReference type="ARBA" id="ARBA00049902"/>
    </source>
</evidence>
<dbReference type="Gene3D" id="3.40.710.10">
    <property type="entry name" value="DD-peptidase/beta-lactamase superfamily"/>
    <property type="match status" value="1"/>
</dbReference>
<dbReference type="InterPro" id="IPR012338">
    <property type="entry name" value="Beta-lactam/transpept-like"/>
</dbReference>
<accession>A0ABW3HPE5</accession>
<feature type="compositionally biased region" description="Gly residues" evidence="9">
    <location>
        <begin position="934"/>
        <end position="959"/>
    </location>
</feature>
<evidence type="ECO:0000256" key="4">
    <source>
        <dbReference type="ARBA" id="ARBA00022679"/>
    </source>
</evidence>
<evidence type="ECO:0000256" key="9">
    <source>
        <dbReference type="SAM" id="MobiDB-lite"/>
    </source>
</evidence>
<evidence type="ECO:0000256" key="5">
    <source>
        <dbReference type="ARBA" id="ARBA00022801"/>
    </source>
</evidence>
<dbReference type="SMART" id="SM00060">
    <property type="entry name" value="FN3"/>
    <property type="match status" value="2"/>
</dbReference>
<dbReference type="PROSITE" id="PS50853">
    <property type="entry name" value="FN3"/>
    <property type="match status" value="1"/>
</dbReference>
<dbReference type="InterPro" id="IPR023346">
    <property type="entry name" value="Lysozyme-like_dom_sf"/>
</dbReference>
<dbReference type="Gene3D" id="1.10.3810.10">
    <property type="entry name" value="Biosynthetic peptidoglycan transglycosylase-like"/>
    <property type="match status" value="1"/>
</dbReference>
<comment type="caution">
    <text evidence="12">The sequence shown here is derived from an EMBL/GenBank/DDBJ whole genome shotgun (WGS) entry which is preliminary data.</text>
</comment>
<reference evidence="13" key="1">
    <citation type="journal article" date="2019" name="Int. J. Syst. Evol. Microbiol.">
        <title>The Global Catalogue of Microorganisms (GCM) 10K type strain sequencing project: providing services to taxonomists for standard genome sequencing and annotation.</title>
        <authorList>
            <consortium name="The Broad Institute Genomics Platform"/>
            <consortium name="The Broad Institute Genome Sequencing Center for Infectious Disease"/>
            <person name="Wu L."/>
            <person name="Ma J."/>
        </authorList>
    </citation>
    <scope>NUCLEOTIDE SEQUENCE [LARGE SCALE GENOMIC DNA]</scope>
    <source>
        <strain evidence="13">CCUG 59129</strain>
    </source>
</reference>
<evidence type="ECO:0000256" key="10">
    <source>
        <dbReference type="SAM" id="Phobius"/>
    </source>
</evidence>
<dbReference type="SUPFAM" id="SSF56601">
    <property type="entry name" value="beta-lactamase/transpeptidase-like"/>
    <property type="match status" value="1"/>
</dbReference>
<comment type="catalytic activity">
    <reaction evidence="7">
        <text>Preferential cleavage: (Ac)2-L-Lys-D-Ala-|-D-Ala. Also transpeptidation of peptidyl-alanyl moieties that are N-acyl substituents of D-alanine.</text>
        <dbReference type="EC" id="3.4.16.4"/>
    </reaction>
</comment>
<dbReference type="Gene3D" id="2.60.40.10">
    <property type="entry name" value="Immunoglobulins"/>
    <property type="match status" value="2"/>
</dbReference>
<dbReference type="RefSeq" id="WP_377563450.1">
    <property type="nucleotide sequence ID" value="NZ_JBHTJZ010000009.1"/>
</dbReference>
<feature type="region of interest" description="Disordered" evidence="9">
    <location>
        <begin position="912"/>
        <end position="984"/>
    </location>
</feature>
<evidence type="ECO:0000259" key="11">
    <source>
        <dbReference type="PROSITE" id="PS50853"/>
    </source>
</evidence>
<organism evidence="12 13">
    <name type="scientific">Paenibacillus chungangensis</name>
    <dbReference type="NCBI Taxonomy" id="696535"/>
    <lineage>
        <taxon>Bacteria</taxon>
        <taxon>Bacillati</taxon>
        <taxon>Bacillota</taxon>
        <taxon>Bacilli</taxon>
        <taxon>Bacillales</taxon>
        <taxon>Paenibacillaceae</taxon>
        <taxon>Paenibacillus</taxon>
    </lineage>
</organism>
<dbReference type="PANTHER" id="PTHR32282:SF33">
    <property type="entry name" value="PEPTIDOGLYCAN GLYCOSYLTRANSFERASE"/>
    <property type="match status" value="1"/>
</dbReference>
<proteinExistence type="predicted"/>
<dbReference type="Proteomes" id="UP001596989">
    <property type="component" value="Unassembled WGS sequence"/>
</dbReference>
<keyword evidence="6" id="KW-0511">Multifunctional enzyme</keyword>
<dbReference type="InterPro" id="IPR003961">
    <property type="entry name" value="FN3_dom"/>
</dbReference>
<keyword evidence="2" id="KW-0645">Protease</keyword>
<evidence type="ECO:0000256" key="7">
    <source>
        <dbReference type="ARBA" id="ARBA00034000"/>
    </source>
</evidence>
<evidence type="ECO:0000256" key="6">
    <source>
        <dbReference type="ARBA" id="ARBA00023268"/>
    </source>
</evidence>
<dbReference type="SUPFAM" id="SSF53955">
    <property type="entry name" value="Lysozyme-like"/>
    <property type="match status" value="1"/>
</dbReference>
<keyword evidence="10" id="KW-0472">Membrane</keyword>
<dbReference type="InterPro" id="IPR013783">
    <property type="entry name" value="Ig-like_fold"/>
</dbReference>
<keyword evidence="10" id="KW-1133">Transmembrane helix</keyword>
<evidence type="ECO:0000256" key="3">
    <source>
        <dbReference type="ARBA" id="ARBA00022676"/>
    </source>
</evidence>
<dbReference type="InterPro" id="IPR001264">
    <property type="entry name" value="Glyco_trans_51"/>
</dbReference>
<keyword evidence="5" id="KW-0378">Hydrolase</keyword>
<evidence type="ECO:0000256" key="2">
    <source>
        <dbReference type="ARBA" id="ARBA00022670"/>
    </source>
</evidence>
<keyword evidence="1" id="KW-0121">Carboxypeptidase</keyword>
<sequence>MQEEQQQSRGKPRYSKWRLFGLVSFMTVKWLVYFGIFIGLLAGGAVTGYVAALVKEDEVRPRTVIENKVDEYAMTGYVYFNDGTLVGQLRTDEDRIVVSYEEIPESVKDALLATEDNNFMEHIGIDITGLGRAVKERLFNEDVQTGGSTITQQLARHVFLSLDQTDGRKAKEIFLSMRMERYLTKKEILTAYLNKMPFGNGSNGYQVHGIKAAAKGIFGVKDLNDLHIAQAAYLAGLPQLPSRYSAFTGAGKFNETGFERAMKRQQFVLKRMLETGRITQEVYDDAVKFDIRATIAPTSEKGYTTYPYLMLEAERKAAEVLLMKEDPSLTTEELRKPENADRIEEARQHLLRAGYHIHTTIDKEIYQIMRDIGSDENNFTPYSETKGLEQIAGMMIDHRTGAILGMLEGRDFYEEQMNFATQMVRQPGSTMKTIAAYLPGIHLGIVQPASIIDDAPMVMKDGQKGFHIPMNVTRKFRGLVTARDALNRSLNLPALKIYNEQVTIPVALEFVRELGITTLDPADEYSQTGVIGGLQYGTTVEELTNAYGSIANNGVFNDAYLIEKITDSNGKTVYDHEAKPKTLFSEQTAFLMTDMLRTVISSPSGSGYNLTREFDKYGKIPIAGKTGSTQGYGDVWFMGFSPDVTLGVWAGYEKQANSLTYEGRWRARKIWAKILNEVSDAKPEMFKTEQFDRPDGVTKATVSSASGLLPTALTRSAGMLVTDWFDKKHIPKKKDESLVEMKYITYEGINYVPNEKTPSEFLKQKVVIKRKKPLDELMDEIKAAQAKLPGSKRLPLERYLPADAENNAPSKTDPREDDGAPPTPPQNVKMDAADNGEVKITFTDSPSKDVVGYRVYRAFNDEEFKKLGESFHLGDNYNMPTMAKLDALTKYYVTAVDVVGKESEPSVILQFGSLPVIPESPDGSGEDNGNDSGNNGGDNGNGNGGETGNDNGNNGGGNSNGDSSNGGDNNQSGSTPVPSAPTGVTAVRSDLSVTISWSANSVSDQVVQYNVYFKEEGGSKYSRIAFTSQTSFEHVAPLTAGTYYITAENDEGVSERSATVSIQ</sequence>
<dbReference type="InterPro" id="IPR036950">
    <property type="entry name" value="PBP_transglycosylase"/>
</dbReference>
<keyword evidence="4" id="KW-0808">Transferase</keyword>
<feature type="region of interest" description="Disordered" evidence="9">
    <location>
        <begin position="794"/>
        <end position="834"/>
    </location>
</feature>
<evidence type="ECO:0000256" key="1">
    <source>
        <dbReference type="ARBA" id="ARBA00022645"/>
    </source>
</evidence>
<keyword evidence="13" id="KW-1185">Reference proteome</keyword>
<evidence type="ECO:0000313" key="12">
    <source>
        <dbReference type="EMBL" id="MFD0959346.1"/>
    </source>
</evidence>
<dbReference type="InterPro" id="IPR001460">
    <property type="entry name" value="PCN-bd_Tpept"/>
</dbReference>
<name>A0ABW3HPE5_9BACL</name>
<dbReference type="PANTHER" id="PTHR32282">
    <property type="entry name" value="BINDING PROTEIN TRANSPEPTIDASE, PUTATIVE-RELATED"/>
    <property type="match status" value="1"/>
</dbReference>
<dbReference type="InterPro" id="IPR050396">
    <property type="entry name" value="Glycosyltr_51/Transpeptidase"/>
</dbReference>
<evidence type="ECO:0000313" key="13">
    <source>
        <dbReference type="Proteomes" id="UP001596989"/>
    </source>
</evidence>
<keyword evidence="3" id="KW-0328">Glycosyltransferase</keyword>
<protein>
    <submittedName>
        <fullName evidence="12">Transglycosylase domain-containing protein</fullName>
    </submittedName>
</protein>
<dbReference type="InterPro" id="IPR036116">
    <property type="entry name" value="FN3_sf"/>
</dbReference>
<comment type="catalytic activity">
    <reaction evidence="8">
        <text>[GlcNAc-(1-&gt;4)-Mur2Ac(oyl-L-Ala-gamma-D-Glu-L-Lys-D-Ala-D-Ala)](n)-di-trans,octa-cis-undecaprenyl diphosphate + beta-D-GlcNAc-(1-&gt;4)-Mur2Ac(oyl-L-Ala-gamma-D-Glu-L-Lys-D-Ala-D-Ala)-di-trans,octa-cis-undecaprenyl diphosphate = [GlcNAc-(1-&gt;4)-Mur2Ac(oyl-L-Ala-gamma-D-Glu-L-Lys-D-Ala-D-Ala)](n+1)-di-trans,octa-cis-undecaprenyl diphosphate + di-trans,octa-cis-undecaprenyl diphosphate + H(+)</text>
        <dbReference type="Rhea" id="RHEA:23708"/>
        <dbReference type="Rhea" id="RHEA-COMP:9602"/>
        <dbReference type="Rhea" id="RHEA-COMP:9603"/>
        <dbReference type="ChEBI" id="CHEBI:15378"/>
        <dbReference type="ChEBI" id="CHEBI:58405"/>
        <dbReference type="ChEBI" id="CHEBI:60033"/>
        <dbReference type="ChEBI" id="CHEBI:78435"/>
        <dbReference type="EC" id="2.4.99.28"/>
    </reaction>
</comment>
<dbReference type="CDD" id="cd00063">
    <property type="entry name" value="FN3"/>
    <property type="match status" value="2"/>
</dbReference>
<gene>
    <name evidence="12" type="ORF">ACFQ2I_08080</name>
</gene>